<reference evidence="2" key="2">
    <citation type="journal article" date="2018" name="Nat. Commun.">
        <title>Tailed giant Tupanvirus possesses the most complete translational apparatus of the known virosphere.</title>
        <authorList>
            <person name="Abrahao J."/>
            <person name="Silva L."/>
            <person name="Silva L.S."/>
            <person name="Khalil J.Y.B."/>
            <person name="Rodrigues R."/>
            <person name="Arantes T."/>
            <person name="Assis F."/>
            <person name="Boratto P."/>
            <person name="Andrade M."/>
            <person name="Kroon E.G."/>
            <person name="Ribeiro B."/>
            <person name="Bergier I."/>
            <person name="Seligmann H."/>
            <person name="Ghigo E."/>
            <person name="Colson P."/>
            <person name="Levasseur A."/>
            <person name="Kroemer G."/>
            <person name="Raoult D."/>
            <person name="La Scola B."/>
        </authorList>
    </citation>
    <scope>NUCLEOTIDE SEQUENCE [LARGE SCALE GENOMIC DNA]</scope>
    <source>
        <strain evidence="2">Soda lake</strain>
    </source>
</reference>
<feature type="transmembrane region" description="Helical" evidence="1">
    <location>
        <begin position="110"/>
        <end position="129"/>
    </location>
</feature>
<dbReference type="RefSeq" id="YP_010782330.1">
    <property type="nucleotide sequence ID" value="NC_075039.1"/>
</dbReference>
<feature type="transmembrane region" description="Helical" evidence="1">
    <location>
        <begin position="162"/>
        <end position="183"/>
    </location>
</feature>
<feature type="transmembrane region" description="Helical" evidence="1">
    <location>
        <begin position="56"/>
        <end position="75"/>
    </location>
</feature>
<evidence type="ECO:0000256" key="1">
    <source>
        <dbReference type="SAM" id="Phobius"/>
    </source>
</evidence>
<protein>
    <submittedName>
        <fullName evidence="2">Putative orfan</fullName>
    </submittedName>
</protein>
<proteinExistence type="predicted"/>
<keyword evidence="1" id="KW-0812">Transmembrane</keyword>
<sequence>MKGLLLFVFVCTTLYMNLYKFPIMYNLQEGKAYPIFPWSLKPNPSLSSGVWLMAHLFSALVTVIVSTVIVAISYSQCTPFLKNIHRTVYTVFVLTILINIHHFGTASVPVAIAANGTPLLISLFGYLNIRTPHQIWGNRRPENAGFAAWQEVMRTTTNNNNFYFVIHYAGIIIPVLFELGMILKKLLV</sequence>
<evidence type="ECO:0000313" key="2">
    <source>
        <dbReference type="EMBL" id="QKU35656.1"/>
    </source>
</evidence>
<accession>A0A6N1NWA7</accession>
<name>A0A6N1NWA7_9VIRU</name>
<organism evidence="2">
    <name type="scientific">Tupanvirus soda lake</name>
    <dbReference type="NCBI Taxonomy" id="2126985"/>
    <lineage>
        <taxon>Viruses</taxon>
        <taxon>Varidnaviria</taxon>
        <taxon>Bamfordvirae</taxon>
        <taxon>Nucleocytoviricota</taxon>
        <taxon>Megaviricetes</taxon>
        <taxon>Imitervirales</taxon>
        <taxon>Mimiviridae</taxon>
        <taxon>Megamimivirinae</taxon>
        <taxon>Tupanvirus</taxon>
        <taxon>Tupanvirus salinum</taxon>
    </lineage>
</organism>
<dbReference type="KEGG" id="vg:80519094"/>
<dbReference type="GeneID" id="80519094"/>
<reference evidence="2" key="1">
    <citation type="submission" date="2017-01" db="EMBL/GenBank/DDBJ databases">
        <authorList>
            <person name="Assis F.L."/>
            <person name="Abrahao J.S."/>
            <person name="Silva L."/>
            <person name="Khalil J.B."/>
            <person name="Rodrigues R."/>
            <person name="Silva L.S."/>
            <person name="Arantes T."/>
            <person name="Boratto P."/>
            <person name="Andrade M."/>
            <person name="Kroon E.G."/>
            <person name="Ribeiro B."/>
            <person name="Bergier I."/>
            <person name="Seligmann H."/>
            <person name="Ghigo E."/>
            <person name="Colson P."/>
            <person name="Levasseur A."/>
            <person name="Raoult D."/>
            <person name="Scola B.L."/>
        </authorList>
    </citation>
    <scope>NUCLEOTIDE SEQUENCE</scope>
    <source>
        <strain evidence="2">Soda lake</strain>
    </source>
</reference>
<feature type="transmembrane region" description="Helical" evidence="1">
    <location>
        <begin position="87"/>
        <end position="104"/>
    </location>
</feature>
<keyword evidence="1" id="KW-1133">Transmembrane helix</keyword>
<dbReference type="EMBL" id="KY523104">
    <property type="protein sequence ID" value="QKU35656.1"/>
    <property type="molecule type" value="Genomic_DNA"/>
</dbReference>
<keyword evidence="1" id="KW-0472">Membrane</keyword>